<feature type="transmembrane region" description="Helical" evidence="1">
    <location>
        <begin position="12"/>
        <end position="31"/>
    </location>
</feature>
<keyword evidence="1" id="KW-0812">Transmembrane</keyword>
<gene>
    <name evidence="2" type="ORF">LEP1GSC083_4892</name>
</gene>
<dbReference type="EMBL" id="AHMZ02000139">
    <property type="protein sequence ID" value="EMN28231.1"/>
    <property type="molecule type" value="Genomic_DNA"/>
</dbReference>
<name>M6K281_LEPIR</name>
<sequence>MRNRILRKIKMYFQIFRSTSLPILTFIWILFGCGMNTDVAQSPFIFISPVGVPQFLSILAVNEGITDTATKDTDFQSEPNSYKPEFLVRYYVTNAEPQFVGYNLYITTAAPSVAETLTSGNVYLENGVQPSFPHLASEASTSSSKLQTHRVLNQIPPPGVFPFIKCEIYTFTMRALLNSGIFSNPSTPVKMCSSSRPFLCPVGSSCNPAECNNSSCTTAVKQNCPVGTLCNPCTISGSEETGCICPTGVSPPGCNL</sequence>
<keyword evidence="1" id="KW-0472">Membrane</keyword>
<dbReference type="PROSITE" id="PS51257">
    <property type="entry name" value="PROKAR_LIPOPROTEIN"/>
    <property type="match status" value="1"/>
</dbReference>
<keyword evidence="2" id="KW-0449">Lipoprotein</keyword>
<dbReference type="InterPro" id="IPR058185">
    <property type="entry name" value="LIC11073-like"/>
</dbReference>
<comment type="caution">
    <text evidence="2">The sequence shown here is derived from an EMBL/GenBank/DDBJ whole genome shotgun (WGS) entry which is preliminary data.</text>
</comment>
<evidence type="ECO:0000256" key="1">
    <source>
        <dbReference type="SAM" id="Phobius"/>
    </source>
</evidence>
<organism evidence="2 3">
    <name type="scientific">Leptospira interrogans serovar Pyrogenes str. L0374</name>
    <dbReference type="NCBI Taxonomy" id="1049928"/>
    <lineage>
        <taxon>Bacteria</taxon>
        <taxon>Pseudomonadati</taxon>
        <taxon>Spirochaetota</taxon>
        <taxon>Spirochaetia</taxon>
        <taxon>Leptospirales</taxon>
        <taxon>Leptospiraceae</taxon>
        <taxon>Leptospira</taxon>
    </lineage>
</organism>
<proteinExistence type="predicted"/>
<evidence type="ECO:0000313" key="2">
    <source>
        <dbReference type="EMBL" id="EMN28231.1"/>
    </source>
</evidence>
<evidence type="ECO:0000313" key="3">
    <source>
        <dbReference type="Proteomes" id="UP000012137"/>
    </source>
</evidence>
<keyword evidence="1" id="KW-1133">Transmembrane helix</keyword>
<dbReference type="NCBIfam" id="NF047587">
    <property type="entry name" value="lipo_LIC11073"/>
    <property type="match status" value="1"/>
</dbReference>
<protein>
    <submittedName>
        <fullName evidence="2">Putative lipoprotein</fullName>
    </submittedName>
</protein>
<accession>M6K281</accession>
<reference evidence="2 3" key="1">
    <citation type="submission" date="2013-01" db="EMBL/GenBank/DDBJ databases">
        <authorList>
            <person name="Harkins D.M."/>
            <person name="Durkin A.S."/>
            <person name="Brinkac L.M."/>
            <person name="Haft D.H."/>
            <person name="Selengut J.D."/>
            <person name="Sanka R."/>
            <person name="DePew J."/>
            <person name="Purushe J."/>
            <person name="Peacock S.J."/>
            <person name="Thaipadungpanit J."/>
            <person name="Wuthiekanun V.W."/>
            <person name="Day N.P."/>
            <person name="Vinetz J.M."/>
            <person name="Sutton G.G."/>
            <person name="Nierman W.C."/>
            <person name="Fouts D.E."/>
        </authorList>
    </citation>
    <scope>NUCLEOTIDE SEQUENCE [LARGE SCALE GENOMIC DNA]</scope>
    <source>
        <strain evidence="2 3">L0374</strain>
    </source>
</reference>
<dbReference type="AlphaFoldDB" id="M6K281"/>
<dbReference type="Proteomes" id="UP000012137">
    <property type="component" value="Unassembled WGS sequence"/>
</dbReference>